<dbReference type="Proteomes" id="UP000817658">
    <property type="component" value="Chromosome 1"/>
</dbReference>
<sequence length="153" mass="16179">MGNATGGERLGRRRPYILQGWAPPPVDALPTDRDGPRIVGVSGPWWTWSRDEDASGREDKVAVCPPPPMPAGVTRPTFFCGAHVMNGSDEGSSRLRVLDGRTGFDRCPAPGSWGPSAVLKTVGNSNCSGGSFGCFPCFFVVSGALCATWLIVV</sequence>
<keyword evidence="1" id="KW-1133">Transmembrane helix</keyword>
<keyword evidence="1" id="KW-0472">Membrane</keyword>
<dbReference type="EMBL" id="AP003076">
    <property type="protein sequence ID" value="BAD86974.1"/>
    <property type="molecule type" value="Genomic_DNA"/>
</dbReference>
<proteinExistence type="predicted"/>
<feature type="transmembrane region" description="Helical" evidence="1">
    <location>
        <begin position="130"/>
        <end position="152"/>
    </location>
</feature>
<name>Q5JNI3_ORYSJ</name>
<gene>
    <name evidence="2" type="primary">P0481E12.41</name>
</gene>
<organism evidence="2">
    <name type="scientific">Oryza sativa subsp. japonica</name>
    <name type="common">Rice</name>
    <dbReference type="NCBI Taxonomy" id="39947"/>
    <lineage>
        <taxon>Eukaryota</taxon>
        <taxon>Viridiplantae</taxon>
        <taxon>Streptophyta</taxon>
        <taxon>Embryophyta</taxon>
        <taxon>Tracheophyta</taxon>
        <taxon>Spermatophyta</taxon>
        <taxon>Magnoliopsida</taxon>
        <taxon>Liliopsida</taxon>
        <taxon>Poales</taxon>
        <taxon>Poaceae</taxon>
        <taxon>BOP clade</taxon>
        <taxon>Oryzoideae</taxon>
        <taxon>Oryzeae</taxon>
        <taxon>Oryzinae</taxon>
        <taxon>Oryza</taxon>
        <taxon>Oryza sativa</taxon>
    </lineage>
</organism>
<keyword evidence="1" id="KW-0812">Transmembrane</keyword>
<reference evidence="2" key="1">
    <citation type="journal article" date="2002" name="Nature">
        <title>The genome sequence and structure of rice chromosome 1.</title>
        <authorList>
            <person name="Sasaki T."/>
            <person name="Matsumoto T."/>
            <person name="Yamamoto K."/>
            <person name="Sakata K."/>
            <person name="Baba T."/>
            <person name="Katayose Y."/>
            <person name="Wu J."/>
            <person name="Niimura Y."/>
            <person name="Cheng Z."/>
            <person name="Nagamura Y."/>
            <person name="Antonio B.A."/>
            <person name="Kanamori H."/>
            <person name="Hosokawa S."/>
            <person name="Masukawa M."/>
            <person name="Arikawa K."/>
            <person name="Chiden Y."/>
            <person name="Hayashi M."/>
            <person name="Okamoto M."/>
            <person name="Ando T."/>
            <person name="Aoki H."/>
            <person name="Arita K."/>
            <person name="Hamada M."/>
            <person name="Harada C."/>
            <person name="Hijishita S."/>
            <person name="Honda M."/>
            <person name="Ichikawa Y."/>
            <person name="Idonuma A."/>
            <person name="Iijima M."/>
            <person name="Ikeda M."/>
            <person name="Ikeno M."/>
            <person name="Itoh S."/>
            <person name="Itoh T."/>
            <person name="Itoh Y."/>
            <person name="Itoh Y."/>
            <person name="Iwabuchi A."/>
            <person name="Kamiya K."/>
            <person name="Karasawa W."/>
            <person name="Katagiri S."/>
            <person name="Kikuta A."/>
            <person name="Kobayashi N."/>
            <person name="Kono I."/>
            <person name="Machita K."/>
            <person name="Maehara T."/>
            <person name="Mizuno H."/>
            <person name="Mizubayashi T."/>
            <person name="Mukai Y."/>
            <person name="Nagasaki H."/>
            <person name="Nakashima M."/>
            <person name="Nakama Y."/>
            <person name="Nakamichi Y."/>
            <person name="Nakamura M."/>
            <person name="Namiki N."/>
            <person name="Negishi M."/>
            <person name="Ohta I."/>
            <person name="Ono N."/>
            <person name="Saji S."/>
            <person name="Sakai K."/>
            <person name="Shibata M."/>
            <person name="Shimokawa T."/>
            <person name="Shomura A."/>
            <person name="Song J."/>
            <person name="Takazaki Y."/>
            <person name="Terasawa K."/>
            <person name="Tsuji K."/>
            <person name="Waki K."/>
            <person name="Yamagata H."/>
            <person name="Yamane H."/>
            <person name="Yoshiki S."/>
            <person name="Yoshihara R."/>
            <person name="Yukawa K."/>
            <person name="Zhong H."/>
            <person name="Iwama H."/>
            <person name="Endo T."/>
            <person name="Ito H."/>
            <person name="Hahn J.H."/>
            <person name="Kim H.I."/>
            <person name="Eun M.Y."/>
            <person name="Yano M."/>
            <person name="Jiang J."/>
            <person name="Gojobori T."/>
        </authorList>
    </citation>
    <scope>NUCLEOTIDE SEQUENCE [LARGE SCALE GENOMIC DNA]</scope>
</reference>
<evidence type="ECO:0000313" key="2">
    <source>
        <dbReference type="EMBL" id="BAD86974.1"/>
    </source>
</evidence>
<evidence type="ECO:0000256" key="1">
    <source>
        <dbReference type="SAM" id="Phobius"/>
    </source>
</evidence>
<protein>
    <submittedName>
        <fullName evidence="2">Uncharacterized protein</fullName>
    </submittedName>
</protein>
<dbReference type="AlphaFoldDB" id="Q5JNI3"/>
<accession>Q5JNI3</accession>